<organism evidence="2 3">
    <name type="scientific">Actinoplanes teichomyceticus</name>
    <dbReference type="NCBI Taxonomy" id="1867"/>
    <lineage>
        <taxon>Bacteria</taxon>
        <taxon>Bacillati</taxon>
        <taxon>Actinomycetota</taxon>
        <taxon>Actinomycetes</taxon>
        <taxon>Micromonosporales</taxon>
        <taxon>Micromonosporaceae</taxon>
        <taxon>Actinoplanes</taxon>
    </lineage>
</organism>
<keyword evidence="1" id="KW-1133">Transmembrane helix</keyword>
<dbReference type="Proteomes" id="UP000320239">
    <property type="component" value="Unassembled WGS sequence"/>
</dbReference>
<evidence type="ECO:0000256" key="1">
    <source>
        <dbReference type="SAM" id="Phobius"/>
    </source>
</evidence>
<evidence type="ECO:0000313" key="3">
    <source>
        <dbReference type="Proteomes" id="UP000320239"/>
    </source>
</evidence>
<dbReference type="AlphaFoldDB" id="A0A561VQ50"/>
<keyword evidence="1" id="KW-0472">Membrane</keyword>
<sequence length="192" mass="20603">MSDDSGLDELFGATAAPAGESAPRPRRRRSPVLRVAGNVLLVAAATVVVVAGLRAGAIQAPLPLVVALLIGLRLVTIAAAAVRPPRRRRGRAGAGDAAARAVDSLRATVRRWERSLDKAHSDPDTYARNVLPVLGELADERLRLRHGLTRASDPRRARELLGEPAWAVLADPGRRGLKARDLETYVQAMERL</sequence>
<evidence type="ECO:0000313" key="2">
    <source>
        <dbReference type="EMBL" id="TWG13748.1"/>
    </source>
</evidence>
<reference evidence="2 3" key="1">
    <citation type="submission" date="2019-06" db="EMBL/GenBank/DDBJ databases">
        <title>Sequencing the genomes of 1000 actinobacteria strains.</title>
        <authorList>
            <person name="Klenk H.-P."/>
        </authorList>
    </citation>
    <scope>NUCLEOTIDE SEQUENCE [LARGE SCALE GENOMIC DNA]</scope>
    <source>
        <strain evidence="2 3">DSM 43866</strain>
    </source>
</reference>
<proteinExistence type="predicted"/>
<dbReference type="RefSeq" id="WP_122976363.1">
    <property type="nucleotide sequence ID" value="NZ_BOMX01000062.1"/>
</dbReference>
<dbReference type="EMBL" id="VIWY01000004">
    <property type="protein sequence ID" value="TWG13748.1"/>
    <property type="molecule type" value="Genomic_DNA"/>
</dbReference>
<dbReference type="OrthoDB" id="4829901at2"/>
<keyword evidence="3" id="KW-1185">Reference proteome</keyword>
<protein>
    <submittedName>
        <fullName evidence="2">Uncharacterized protein</fullName>
    </submittedName>
</protein>
<name>A0A561VQ50_ACTTI</name>
<comment type="caution">
    <text evidence="2">The sequence shown here is derived from an EMBL/GenBank/DDBJ whole genome shotgun (WGS) entry which is preliminary data.</text>
</comment>
<gene>
    <name evidence="2" type="ORF">FHX34_10436</name>
</gene>
<feature type="transmembrane region" description="Helical" evidence="1">
    <location>
        <begin position="62"/>
        <end position="82"/>
    </location>
</feature>
<keyword evidence="1" id="KW-0812">Transmembrane</keyword>
<accession>A0A561VQ50</accession>
<feature type="transmembrane region" description="Helical" evidence="1">
    <location>
        <begin position="35"/>
        <end position="56"/>
    </location>
</feature>